<dbReference type="NCBIfam" id="TIGR04486">
    <property type="entry name" value="thiosulf_SoxB"/>
    <property type="match status" value="1"/>
</dbReference>
<dbReference type="SUPFAM" id="SSF55816">
    <property type="entry name" value="5'-nucleotidase (syn. UDP-sugar hydrolase), C-terminal domain"/>
    <property type="match status" value="1"/>
</dbReference>
<evidence type="ECO:0000313" key="3">
    <source>
        <dbReference type="EMBL" id="GLR26460.1"/>
    </source>
</evidence>
<dbReference type="PANTHER" id="PTHR11575:SF42">
    <property type="entry name" value="SULFUR OXIDATION PROTEIN SOXB"/>
    <property type="match status" value="1"/>
</dbReference>
<keyword evidence="1" id="KW-0378">Hydrolase</keyword>
<dbReference type="Gene3D" id="3.60.21.10">
    <property type="match status" value="1"/>
</dbReference>
<dbReference type="PANTHER" id="PTHR11575">
    <property type="entry name" value="5'-NUCLEOTIDASE-RELATED"/>
    <property type="match status" value="1"/>
</dbReference>
<dbReference type="PRINTS" id="PR01607">
    <property type="entry name" value="APYRASEFAMLY"/>
</dbReference>
<dbReference type="Pfam" id="PF02872">
    <property type="entry name" value="5_nucleotid_C"/>
    <property type="match status" value="1"/>
</dbReference>
<name>A0ABQ5YSU8_9BURK</name>
<accession>A0ABQ5YSU8</accession>
<sequence>MQLSRREFVQALGAAALLGGGPGVKAAQANDLYDLKPAGNVSLLHLTDCHAQLLPMYFREPAGSIDTTGYLQLVKRPEHGPMAYACTASQFEERARLYGKMGGFAHLATLIKRLRADRPNSLLLDGGDLWQGSATSLFTRGEDMARASVLLGVDIMTLHWECTYGSDRVLELAKTTLKDKVEVLAQNIRTADFEDPVFPSHSVRDINGVKVAIIGQAFPYTPIAHPRELVQDWTFGIREAELQALVTKLREQGTQVCVLLSHNGFQVDMKMASRVEGLDFILGGHTHDAIPEALPVKNNGGTTWVTNAGCSGKFVGLLDMDIRGGRLQGFKYRLVPVFSNLLPADPAMQGFIDEVRAPHLAELNQPLAVVTETLYRRGNFNGTWDQLILDALMDHHDAQAAFSPGFRWGTTLIPGDTITMEDVYNVTAITYGQTTLTDIKGDMIKTILEDVADNLFNPDPYYQQGGDMVRVAGLTYTVRPYESIGKRIDDLRYKGQPLGADQVLKVAGWASVREGALQSKAPPVWNVVRDYLARA</sequence>
<evidence type="ECO:0000259" key="2">
    <source>
        <dbReference type="Pfam" id="PF02872"/>
    </source>
</evidence>
<dbReference type="InterPro" id="IPR006311">
    <property type="entry name" value="TAT_signal"/>
</dbReference>
<feature type="domain" description="5'-Nucleotidase C-terminal" evidence="2">
    <location>
        <begin position="385"/>
        <end position="510"/>
    </location>
</feature>
<proteinExistence type="inferred from homology"/>
<organism evidence="3 4">
    <name type="scientific">Limnobacter litoralis</name>
    <dbReference type="NCBI Taxonomy" id="481366"/>
    <lineage>
        <taxon>Bacteria</taxon>
        <taxon>Pseudomonadati</taxon>
        <taxon>Pseudomonadota</taxon>
        <taxon>Betaproteobacteria</taxon>
        <taxon>Burkholderiales</taxon>
        <taxon>Burkholderiaceae</taxon>
        <taxon>Limnobacter</taxon>
    </lineage>
</organism>
<dbReference type="Gene3D" id="3.90.780.10">
    <property type="entry name" value="5'-Nucleotidase, C-terminal domain"/>
    <property type="match status" value="1"/>
</dbReference>
<gene>
    <name evidence="3" type="primary">soxB</name>
    <name evidence="3" type="ORF">GCM10007875_15500</name>
</gene>
<evidence type="ECO:0000313" key="4">
    <source>
        <dbReference type="Proteomes" id="UP001156664"/>
    </source>
</evidence>
<keyword evidence="1" id="KW-0547">Nucleotide-binding</keyword>
<dbReference type="PROSITE" id="PS51318">
    <property type="entry name" value="TAT"/>
    <property type="match status" value="1"/>
</dbReference>
<dbReference type="EMBL" id="BSOJ01000015">
    <property type="protein sequence ID" value="GLR26460.1"/>
    <property type="molecule type" value="Genomic_DNA"/>
</dbReference>
<dbReference type="SUPFAM" id="SSF56300">
    <property type="entry name" value="Metallo-dependent phosphatases"/>
    <property type="match status" value="1"/>
</dbReference>
<dbReference type="InterPro" id="IPR029052">
    <property type="entry name" value="Metallo-depent_PP-like"/>
</dbReference>
<comment type="caution">
    <text evidence="3">The sequence shown here is derived from an EMBL/GenBank/DDBJ whole genome shotgun (WGS) entry which is preliminary data.</text>
</comment>
<dbReference type="InterPro" id="IPR036907">
    <property type="entry name" value="5'-Nucleotdase_C_sf"/>
</dbReference>
<keyword evidence="4" id="KW-1185">Reference proteome</keyword>
<reference evidence="4" key="1">
    <citation type="journal article" date="2019" name="Int. J. Syst. Evol. Microbiol.">
        <title>The Global Catalogue of Microorganisms (GCM) 10K type strain sequencing project: providing services to taxonomists for standard genome sequencing and annotation.</title>
        <authorList>
            <consortium name="The Broad Institute Genomics Platform"/>
            <consortium name="The Broad Institute Genome Sequencing Center for Infectious Disease"/>
            <person name="Wu L."/>
            <person name="Ma J."/>
        </authorList>
    </citation>
    <scope>NUCLEOTIDE SEQUENCE [LARGE SCALE GENOMIC DNA]</scope>
    <source>
        <strain evidence="4">NBRC 105857</strain>
    </source>
</reference>
<evidence type="ECO:0000256" key="1">
    <source>
        <dbReference type="RuleBase" id="RU362119"/>
    </source>
</evidence>
<comment type="similarity">
    <text evidence="1">Belongs to the 5'-nucleotidase family.</text>
</comment>
<dbReference type="Proteomes" id="UP001156664">
    <property type="component" value="Unassembled WGS sequence"/>
</dbReference>
<dbReference type="InterPro" id="IPR030998">
    <property type="entry name" value="Thiosulf_SoxB"/>
</dbReference>
<protein>
    <submittedName>
        <fullName evidence="3">Thiosulfohydrolase SoxB</fullName>
    </submittedName>
</protein>
<dbReference type="InterPro" id="IPR008334">
    <property type="entry name" value="5'-Nucleotdase_C"/>
</dbReference>
<dbReference type="InterPro" id="IPR006179">
    <property type="entry name" value="5_nucleotidase/apyrase"/>
</dbReference>